<evidence type="ECO:0000256" key="3">
    <source>
        <dbReference type="PROSITE-ProRule" id="PRU00023"/>
    </source>
</evidence>
<evidence type="ECO:0000256" key="2">
    <source>
        <dbReference type="ARBA" id="ARBA00023043"/>
    </source>
</evidence>
<dbReference type="PROSITE" id="PS50088">
    <property type="entry name" value="ANK_REPEAT"/>
    <property type="match status" value="1"/>
</dbReference>
<keyword evidence="1" id="KW-0677">Repeat</keyword>
<protein>
    <submittedName>
        <fullName evidence="4">Ankyrin</fullName>
    </submittedName>
</protein>
<dbReference type="OrthoDB" id="1577640at2759"/>
<proteinExistence type="predicted"/>
<organism evidence="4 5">
    <name type="scientific">Curvularia clavata</name>
    <dbReference type="NCBI Taxonomy" id="95742"/>
    <lineage>
        <taxon>Eukaryota</taxon>
        <taxon>Fungi</taxon>
        <taxon>Dikarya</taxon>
        <taxon>Ascomycota</taxon>
        <taxon>Pezizomycotina</taxon>
        <taxon>Dothideomycetes</taxon>
        <taxon>Pleosporomycetidae</taxon>
        <taxon>Pleosporales</taxon>
        <taxon>Pleosporineae</taxon>
        <taxon>Pleosporaceae</taxon>
        <taxon>Curvularia</taxon>
    </lineage>
</organism>
<dbReference type="AlphaFoldDB" id="A0A9Q8ZMQ8"/>
<dbReference type="InterPro" id="IPR036770">
    <property type="entry name" value="Ankyrin_rpt-contain_sf"/>
</dbReference>
<dbReference type="VEuPathDB" id="FungiDB:yc1106_10137"/>
<feature type="repeat" description="ANK" evidence="3">
    <location>
        <begin position="90"/>
        <end position="117"/>
    </location>
</feature>
<evidence type="ECO:0000313" key="5">
    <source>
        <dbReference type="Proteomes" id="UP001056012"/>
    </source>
</evidence>
<accession>A0A9Q8ZMQ8</accession>
<keyword evidence="5" id="KW-1185">Reference proteome</keyword>
<dbReference type="SMART" id="SM00248">
    <property type="entry name" value="ANK"/>
    <property type="match status" value="2"/>
</dbReference>
<dbReference type="EMBL" id="CP089281">
    <property type="protein sequence ID" value="USP82863.1"/>
    <property type="molecule type" value="Genomic_DNA"/>
</dbReference>
<dbReference type="Gene3D" id="1.25.40.20">
    <property type="entry name" value="Ankyrin repeat-containing domain"/>
    <property type="match status" value="1"/>
</dbReference>
<evidence type="ECO:0000256" key="1">
    <source>
        <dbReference type="ARBA" id="ARBA00022737"/>
    </source>
</evidence>
<dbReference type="SUPFAM" id="SSF48403">
    <property type="entry name" value="Ankyrin repeat"/>
    <property type="match status" value="1"/>
</dbReference>
<dbReference type="InterPro" id="IPR002110">
    <property type="entry name" value="Ankyrin_rpt"/>
</dbReference>
<dbReference type="Proteomes" id="UP001056012">
    <property type="component" value="Chromosome 8"/>
</dbReference>
<gene>
    <name evidence="4" type="ORF">yc1106_10137</name>
</gene>
<keyword evidence="2 3" id="KW-0040">ANK repeat</keyword>
<name>A0A9Q8ZMQ8_CURCL</name>
<evidence type="ECO:0000313" key="4">
    <source>
        <dbReference type="EMBL" id="USP82863.1"/>
    </source>
</evidence>
<dbReference type="Pfam" id="PF12796">
    <property type="entry name" value="Ank_2"/>
    <property type="match status" value="1"/>
</dbReference>
<dbReference type="PROSITE" id="PS50297">
    <property type="entry name" value="ANK_REP_REGION"/>
    <property type="match status" value="1"/>
</dbReference>
<reference evidence="4" key="1">
    <citation type="submission" date="2021-12" db="EMBL/GenBank/DDBJ databases">
        <title>Curvularia clavata genome.</title>
        <authorList>
            <person name="Cao Y."/>
        </authorList>
    </citation>
    <scope>NUCLEOTIDE SEQUENCE</scope>
    <source>
        <strain evidence="4">Yc1106</strain>
    </source>
</reference>
<dbReference type="PANTHER" id="PTHR24171">
    <property type="entry name" value="ANKYRIN REPEAT DOMAIN-CONTAINING PROTEIN 39-RELATED"/>
    <property type="match status" value="1"/>
</dbReference>
<sequence>MVDLLLINGARVNKVFEYQSGRYKPPEEYRCQVGLSWIRYGIENERSPREKWTTIEQAWTPLRSAVCGRRCEAVKLLLKIGADSFVKGGSGDTPLHIAASVCDPDVMNMLQGHGASI</sequence>